<proteinExistence type="predicted"/>
<dbReference type="SMART" id="SM00066">
    <property type="entry name" value="GAL4"/>
    <property type="match status" value="1"/>
</dbReference>
<dbReference type="CDD" id="cd00067">
    <property type="entry name" value="GAL4"/>
    <property type="match status" value="1"/>
</dbReference>
<evidence type="ECO:0000256" key="1">
    <source>
        <dbReference type="SAM" id="MobiDB-lite"/>
    </source>
</evidence>
<accession>A0A397SU62</accession>
<feature type="region of interest" description="Disordered" evidence="1">
    <location>
        <begin position="1"/>
        <end position="39"/>
    </location>
</feature>
<organism evidence="3 4">
    <name type="scientific">Glomus cerebriforme</name>
    <dbReference type="NCBI Taxonomy" id="658196"/>
    <lineage>
        <taxon>Eukaryota</taxon>
        <taxon>Fungi</taxon>
        <taxon>Fungi incertae sedis</taxon>
        <taxon>Mucoromycota</taxon>
        <taxon>Glomeromycotina</taxon>
        <taxon>Glomeromycetes</taxon>
        <taxon>Glomerales</taxon>
        <taxon>Glomeraceae</taxon>
        <taxon>Glomus</taxon>
    </lineage>
</organism>
<dbReference type="AlphaFoldDB" id="A0A397SU62"/>
<dbReference type="SUPFAM" id="SSF57701">
    <property type="entry name" value="Zn2/Cys6 DNA-binding domain"/>
    <property type="match status" value="1"/>
</dbReference>
<evidence type="ECO:0000313" key="4">
    <source>
        <dbReference type="Proteomes" id="UP000265703"/>
    </source>
</evidence>
<dbReference type="Pfam" id="PF00172">
    <property type="entry name" value="Zn_clus"/>
    <property type="match status" value="1"/>
</dbReference>
<gene>
    <name evidence="3" type="ORF">C1645_777221</name>
</gene>
<comment type="caution">
    <text evidence="3">The sequence shown here is derived from an EMBL/GenBank/DDBJ whole genome shotgun (WGS) entry which is preliminary data.</text>
</comment>
<dbReference type="PROSITE" id="PS50048">
    <property type="entry name" value="ZN2_CY6_FUNGAL_2"/>
    <property type="match status" value="1"/>
</dbReference>
<feature type="domain" description="Zn(2)-C6 fungal-type" evidence="2">
    <location>
        <begin position="36"/>
        <end position="65"/>
    </location>
</feature>
<name>A0A397SU62_9GLOM</name>
<dbReference type="GO" id="GO:0008270">
    <property type="term" value="F:zinc ion binding"/>
    <property type="evidence" value="ECO:0007669"/>
    <property type="project" value="InterPro"/>
</dbReference>
<dbReference type="OrthoDB" id="4132249at2759"/>
<dbReference type="PROSITE" id="PS00463">
    <property type="entry name" value="ZN2_CY6_FUNGAL_1"/>
    <property type="match status" value="1"/>
</dbReference>
<keyword evidence="4" id="KW-1185">Reference proteome</keyword>
<dbReference type="Gene3D" id="4.10.240.10">
    <property type="entry name" value="Zn(2)-C6 fungal-type DNA-binding domain"/>
    <property type="match status" value="1"/>
</dbReference>
<dbReference type="InterPro" id="IPR036864">
    <property type="entry name" value="Zn2-C6_fun-type_DNA-bd_sf"/>
</dbReference>
<dbReference type="EMBL" id="QKYT01000306">
    <property type="protein sequence ID" value="RIA87487.1"/>
    <property type="molecule type" value="Genomic_DNA"/>
</dbReference>
<feature type="compositionally biased region" description="Polar residues" evidence="1">
    <location>
        <begin position="1"/>
        <end position="12"/>
    </location>
</feature>
<evidence type="ECO:0000313" key="3">
    <source>
        <dbReference type="EMBL" id="RIA87487.1"/>
    </source>
</evidence>
<dbReference type="GO" id="GO:0000981">
    <property type="term" value="F:DNA-binding transcription factor activity, RNA polymerase II-specific"/>
    <property type="evidence" value="ECO:0007669"/>
    <property type="project" value="InterPro"/>
</dbReference>
<reference evidence="3 4" key="1">
    <citation type="submission" date="2018-06" db="EMBL/GenBank/DDBJ databases">
        <title>Comparative genomics reveals the genomic features of Rhizophagus irregularis, R. cerebriforme, R. diaphanum and Gigaspora rosea, and their symbiotic lifestyle signature.</title>
        <authorList>
            <person name="Morin E."/>
            <person name="San Clemente H."/>
            <person name="Chen E.C.H."/>
            <person name="De La Providencia I."/>
            <person name="Hainaut M."/>
            <person name="Kuo A."/>
            <person name="Kohler A."/>
            <person name="Murat C."/>
            <person name="Tang N."/>
            <person name="Roy S."/>
            <person name="Loubradou J."/>
            <person name="Henrissat B."/>
            <person name="Grigoriev I.V."/>
            <person name="Corradi N."/>
            <person name="Roux C."/>
            <person name="Martin F.M."/>
        </authorList>
    </citation>
    <scope>NUCLEOTIDE SEQUENCE [LARGE SCALE GENOMIC DNA]</scope>
    <source>
        <strain evidence="3 4">DAOM 227022</strain>
    </source>
</reference>
<dbReference type="InterPro" id="IPR001138">
    <property type="entry name" value="Zn2Cys6_DnaBD"/>
</dbReference>
<sequence length="77" mass="8904">MFSSQNSEMQSIEQDDNTTVEKSNSRKKSKPMQPRACSRCRQIKKRCDRNRPCGRCIKSNLTHNCDAGKTDSEEQQH</sequence>
<protein>
    <recommendedName>
        <fullName evidence="2">Zn(2)-C6 fungal-type domain-containing protein</fullName>
    </recommendedName>
</protein>
<dbReference type="Proteomes" id="UP000265703">
    <property type="component" value="Unassembled WGS sequence"/>
</dbReference>
<evidence type="ECO:0000259" key="2">
    <source>
        <dbReference type="PROSITE" id="PS50048"/>
    </source>
</evidence>